<evidence type="ECO:0000256" key="5">
    <source>
        <dbReference type="ARBA" id="ARBA00022737"/>
    </source>
</evidence>
<evidence type="ECO:0000256" key="1">
    <source>
        <dbReference type="ARBA" id="ARBA00004448"/>
    </source>
</evidence>
<dbReference type="Proteomes" id="UP000886523">
    <property type="component" value="Unassembled WGS sequence"/>
</dbReference>
<dbReference type="GO" id="GO:0005743">
    <property type="term" value="C:mitochondrial inner membrane"/>
    <property type="evidence" value="ECO:0007669"/>
    <property type="project" value="UniProtKB-SubCell"/>
</dbReference>
<evidence type="ECO:0000256" key="2">
    <source>
        <dbReference type="ARBA" id="ARBA00006375"/>
    </source>
</evidence>
<keyword evidence="8" id="KW-0496">Mitochondrion</keyword>
<evidence type="ECO:0000256" key="4">
    <source>
        <dbReference type="ARBA" id="ARBA00022692"/>
    </source>
</evidence>
<feature type="repeat" description="Solcar" evidence="10">
    <location>
        <begin position="6"/>
        <end position="164"/>
    </location>
</feature>
<evidence type="ECO:0000313" key="13">
    <source>
        <dbReference type="EMBL" id="KAF9517539.1"/>
    </source>
</evidence>
<keyword evidence="3 11" id="KW-0813">Transport</keyword>
<evidence type="ECO:0000256" key="7">
    <source>
        <dbReference type="ARBA" id="ARBA00022989"/>
    </source>
</evidence>
<feature type="compositionally biased region" description="Polar residues" evidence="12">
    <location>
        <begin position="41"/>
        <end position="51"/>
    </location>
</feature>
<evidence type="ECO:0000256" key="3">
    <source>
        <dbReference type="ARBA" id="ARBA00022448"/>
    </source>
</evidence>
<comment type="caution">
    <text evidence="13">The sequence shown here is derived from an EMBL/GenBank/DDBJ whole genome shotgun (WGS) entry which is preliminary data.</text>
</comment>
<dbReference type="GO" id="GO:1990542">
    <property type="term" value="P:mitochondrial transmembrane transport"/>
    <property type="evidence" value="ECO:0007669"/>
    <property type="project" value="InterPro"/>
</dbReference>
<dbReference type="OrthoDB" id="1747031at2759"/>
<proteinExistence type="inferred from homology"/>
<dbReference type="PANTHER" id="PTHR45760:SF2">
    <property type="entry name" value="FI19922P1-RELATED"/>
    <property type="match status" value="1"/>
</dbReference>
<dbReference type="InterPro" id="IPR023395">
    <property type="entry name" value="MCP_dom_sf"/>
</dbReference>
<keyword evidence="4 10" id="KW-0812">Transmembrane</keyword>
<feature type="region of interest" description="Disordered" evidence="12">
    <location>
        <begin position="41"/>
        <end position="60"/>
    </location>
</feature>
<keyword evidence="5" id="KW-0677">Repeat</keyword>
<dbReference type="PROSITE" id="PS50920">
    <property type="entry name" value="SOLCAR"/>
    <property type="match status" value="3"/>
</dbReference>
<reference evidence="13" key="1">
    <citation type="journal article" date="2020" name="Nat. Commun.">
        <title>Large-scale genome sequencing of mycorrhizal fungi provides insights into the early evolution of symbiotic traits.</title>
        <authorList>
            <person name="Miyauchi S."/>
            <person name="Kiss E."/>
            <person name="Kuo A."/>
            <person name="Drula E."/>
            <person name="Kohler A."/>
            <person name="Sanchez-Garcia M."/>
            <person name="Morin E."/>
            <person name="Andreopoulos B."/>
            <person name="Barry K.W."/>
            <person name="Bonito G."/>
            <person name="Buee M."/>
            <person name="Carver A."/>
            <person name="Chen C."/>
            <person name="Cichocki N."/>
            <person name="Clum A."/>
            <person name="Culley D."/>
            <person name="Crous P.W."/>
            <person name="Fauchery L."/>
            <person name="Girlanda M."/>
            <person name="Hayes R.D."/>
            <person name="Keri Z."/>
            <person name="LaButti K."/>
            <person name="Lipzen A."/>
            <person name="Lombard V."/>
            <person name="Magnuson J."/>
            <person name="Maillard F."/>
            <person name="Murat C."/>
            <person name="Nolan M."/>
            <person name="Ohm R.A."/>
            <person name="Pangilinan J."/>
            <person name="Pereira M.F."/>
            <person name="Perotto S."/>
            <person name="Peter M."/>
            <person name="Pfister S."/>
            <person name="Riley R."/>
            <person name="Sitrit Y."/>
            <person name="Stielow J.B."/>
            <person name="Szollosi G."/>
            <person name="Zifcakova L."/>
            <person name="Stursova M."/>
            <person name="Spatafora J.W."/>
            <person name="Tedersoo L."/>
            <person name="Vaario L.M."/>
            <person name="Yamada A."/>
            <person name="Yan M."/>
            <person name="Wang P."/>
            <person name="Xu J."/>
            <person name="Bruns T."/>
            <person name="Baldrian P."/>
            <person name="Vilgalys R."/>
            <person name="Dunand C."/>
            <person name="Henrissat B."/>
            <person name="Grigoriev I.V."/>
            <person name="Hibbett D."/>
            <person name="Nagy L.G."/>
            <person name="Martin F.M."/>
        </authorList>
    </citation>
    <scope>NUCLEOTIDE SEQUENCE</scope>
    <source>
        <strain evidence="13">UP504</strain>
    </source>
</reference>
<comment type="subcellular location">
    <subcellularLocation>
        <location evidence="1">Mitochondrion inner membrane</location>
        <topology evidence="1">Multi-pass membrane protein</topology>
    </subcellularLocation>
</comment>
<keyword evidence="14" id="KW-1185">Reference proteome</keyword>
<sequence>MQASNRDWYAKPLAAATGATLTALTMTPFDVIKTRLQTQLPNASTTPTHQTPLFPKPPPNTCCQRSPADCIRNSHSLAPSVSHPQSSQLWGSRPNPTNPNPQVVCLWDGRAIRAQRVQGFWDAAWRVWTVEGVAGLWKGVGTTLAIAVPAQTAYMVTYDTLLTQVLPTHNLAPFAAGIMARTAVSATFSPLELLRTQLQASHHFHGTSRNLRSAILRIRTMVETQGVQSLWRGLSSTLWRDVPFSGFYWFSYETGKRALARRGYEGPGAAFVSGATSGSMAAILTSPFDVIKTRRQAFITTPSSTSSSTISIAARIVRTEGYRGLFAGLTPRLAKIAPACGIMISCYEVRWPGLRGLVLISLTISRIGFLQILIPVIPLNILTS</sequence>
<name>A0A9P6E003_9AGAM</name>
<gene>
    <name evidence="13" type="ORF">BS47DRAFT_1314239</name>
</gene>
<evidence type="ECO:0008006" key="15">
    <source>
        <dbReference type="Google" id="ProtNLM"/>
    </source>
</evidence>
<comment type="similarity">
    <text evidence="2 11">Belongs to the mitochondrial carrier (TC 2.A.29) family.</text>
</comment>
<dbReference type="SUPFAM" id="SSF103506">
    <property type="entry name" value="Mitochondrial carrier"/>
    <property type="match status" value="1"/>
</dbReference>
<feature type="region of interest" description="Disordered" evidence="12">
    <location>
        <begin position="74"/>
        <end position="97"/>
    </location>
</feature>
<feature type="compositionally biased region" description="Polar residues" evidence="12">
    <location>
        <begin position="74"/>
        <end position="90"/>
    </location>
</feature>
<evidence type="ECO:0000256" key="11">
    <source>
        <dbReference type="RuleBase" id="RU000488"/>
    </source>
</evidence>
<evidence type="ECO:0000256" key="9">
    <source>
        <dbReference type="ARBA" id="ARBA00023136"/>
    </source>
</evidence>
<keyword evidence="9 10" id="KW-0472">Membrane</keyword>
<feature type="repeat" description="Solcar" evidence="10">
    <location>
        <begin position="168"/>
        <end position="258"/>
    </location>
</feature>
<accession>A0A9P6E003</accession>
<keyword evidence="6" id="KW-0999">Mitochondrion inner membrane</keyword>
<evidence type="ECO:0000256" key="6">
    <source>
        <dbReference type="ARBA" id="ARBA00022792"/>
    </source>
</evidence>
<feature type="repeat" description="Solcar" evidence="10">
    <location>
        <begin position="265"/>
        <end position="353"/>
    </location>
</feature>
<dbReference type="Pfam" id="PF00153">
    <property type="entry name" value="Mito_carr"/>
    <property type="match status" value="4"/>
</dbReference>
<dbReference type="InterPro" id="IPR018108">
    <property type="entry name" value="MCP_transmembrane"/>
</dbReference>
<evidence type="ECO:0000256" key="8">
    <source>
        <dbReference type="ARBA" id="ARBA00023128"/>
    </source>
</evidence>
<evidence type="ECO:0000313" key="14">
    <source>
        <dbReference type="Proteomes" id="UP000886523"/>
    </source>
</evidence>
<evidence type="ECO:0000256" key="10">
    <source>
        <dbReference type="PROSITE-ProRule" id="PRU00282"/>
    </source>
</evidence>
<dbReference type="Gene3D" id="1.50.40.10">
    <property type="entry name" value="Mitochondrial carrier domain"/>
    <property type="match status" value="2"/>
</dbReference>
<dbReference type="InterPro" id="IPR045315">
    <property type="entry name" value="Mtm1-like"/>
</dbReference>
<keyword evidence="7" id="KW-1133">Transmembrane helix</keyword>
<organism evidence="13 14">
    <name type="scientific">Hydnum rufescens UP504</name>
    <dbReference type="NCBI Taxonomy" id="1448309"/>
    <lineage>
        <taxon>Eukaryota</taxon>
        <taxon>Fungi</taxon>
        <taxon>Dikarya</taxon>
        <taxon>Basidiomycota</taxon>
        <taxon>Agaricomycotina</taxon>
        <taxon>Agaricomycetes</taxon>
        <taxon>Cantharellales</taxon>
        <taxon>Hydnaceae</taxon>
        <taxon>Hydnum</taxon>
    </lineage>
</organism>
<dbReference type="PANTHER" id="PTHR45760">
    <property type="entry name" value="FI19922P1-RELATED"/>
    <property type="match status" value="1"/>
</dbReference>
<evidence type="ECO:0000256" key="12">
    <source>
        <dbReference type="SAM" id="MobiDB-lite"/>
    </source>
</evidence>
<dbReference type="AlphaFoldDB" id="A0A9P6E003"/>
<protein>
    <recommendedName>
        <fullName evidence="15">Mitochondrial carrier</fullName>
    </recommendedName>
</protein>
<dbReference type="EMBL" id="MU128931">
    <property type="protein sequence ID" value="KAF9517539.1"/>
    <property type="molecule type" value="Genomic_DNA"/>
</dbReference>